<protein>
    <submittedName>
        <fullName evidence="3">DUF11 domain-containing protein</fullName>
    </submittedName>
    <submittedName>
        <fullName evidence="2">Repeat protein (TIGR01451 family)</fullName>
    </submittedName>
</protein>
<keyword evidence="5" id="KW-1185">Reference proteome</keyword>
<evidence type="ECO:0000256" key="1">
    <source>
        <dbReference type="SAM" id="SignalP"/>
    </source>
</evidence>
<sequence>MKTVRKTIALLAALSLASAYAAGTTAGAAIGNQATASFSDASGTNPTTVYSNAVVTTVSAVPSFTVLLNNQNSSGTPGTNGAGLTPAGTASLVPGQQASFKYTITNTGNVTQDTYSFVTQTTYSATSGAAPTTPVYYTTDSSGNCTATAATTSGPLDPGQSATFCVVYTVPTSAKTGDKLGTNAIVALTPHTITSQSYTAPDGTVVPGAAVTETAPANDTDNWNQAQITRTDTGQVGPNLDADADGKVDPGNAVAVTSYQSPDGTPVTINYSGDSQNAQAISTTTSVTFLNTVKNNGNRADIFNLSTATAGFPTGTTVTITDTSGTTIANTGSLAAGAEYTFRVKVTFPANSAPASSGVAPTVTVTSTSQNSLPANGGAGAQTDTTTDIVNLPGVLFTDSVNGTPTPSAVSKTVTTTGATTGTTPVTFPMVVVNNGSTPDTFNLTGTVAVSIPTGNANPAVTYYADANCDGVADNTTALTSTGSLAAGAKSCFVASVAVPQNTLPGPYTVTQTATSPTTGTTSTDADDKFTVATTQNLYTPTKTVDKNTAAPGATLTYTITGSNTNNSNITKYILSDTVPTNTSFVSVTASMLDANNYGFPAGAKLMYRFNGGTWQPSATPTTVPTAGQKVEVAIDVNNDNTIDTNDILKPGQGISETFKVTVN</sequence>
<evidence type="ECO:0000313" key="3">
    <source>
        <dbReference type="EMBL" id="TLK32325.1"/>
    </source>
</evidence>
<dbReference type="AlphaFoldDB" id="A0AAJ5F6P8"/>
<accession>A0AAJ5F6P8</accession>
<evidence type="ECO:0000313" key="4">
    <source>
        <dbReference type="Proteomes" id="UP000308000"/>
    </source>
</evidence>
<dbReference type="Gene3D" id="2.60.40.740">
    <property type="match status" value="1"/>
</dbReference>
<proteinExistence type="predicted"/>
<gene>
    <name evidence="3" type="ORF">FCS05_02510</name>
    <name evidence="2" type="ORF">HNQ10_004243</name>
</gene>
<dbReference type="RefSeq" id="WP_138223751.1">
    <property type="nucleotide sequence ID" value="NZ_BSUI01000032.1"/>
</dbReference>
<dbReference type="NCBIfam" id="TIGR01451">
    <property type="entry name" value="B_ant_repeat"/>
    <property type="match status" value="1"/>
</dbReference>
<keyword evidence="1" id="KW-0732">Signal</keyword>
<name>A0AAJ5F6P8_9DEIO</name>
<dbReference type="EMBL" id="JACHFV010000023">
    <property type="protein sequence ID" value="MBB5297370.1"/>
    <property type="molecule type" value="Genomic_DNA"/>
</dbReference>
<feature type="signal peptide" evidence="1">
    <location>
        <begin position="1"/>
        <end position="21"/>
    </location>
</feature>
<evidence type="ECO:0000313" key="5">
    <source>
        <dbReference type="Proteomes" id="UP000536909"/>
    </source>
</evidence>
<reference evidence="3 4" key="1">
    <citation type="submission" date="2019-04" db="EMBL/GenBank/DDBJ databases">
        <title>Deinococcus metalilatus MA1002 mutant No.5.</title>
        <authorList>
            <person name="Park W."/>
            <person name="Park C."/>
        </authorList>
    </citation>
    <scope>NUCLEOTIDE SEQUENCE [LARGE SCALE GENOMIC DNA]</scope>
    <source>
        <strain evidence="3 4">MA1002-m5</strain>
    </source>
</reference>
<reference evidence="2 5" key="2">
    <citation type="submission" date="2020-08" db="EMBL/GenBank/DDBJ databases">
        <title>Genomic Encyclopedia of Type Strains, Phase IV (KMG-IV): sequencing the most valuable type-strain genomes for metagenomic binning, comparative biology and taxonomic classification.</title>
        <authorList>
            <person name="Goeker M."/>
        </authorList>
    </citation>
    <scope>NUCLEOTIDE SEQUENCE [LARGE SCALE GENOMIC DNA]</scope>
    <source>
        <strain evidence="2 5">DSM 105434</strain>
    </source>
</reference>
<dbReference type="Proteomes" id="UP000308000">
    <property type="component" value="Unassembled WGS sequence"/>
</dbReference>
<organism evidence="3 4">
    <name type="scientific">Deinococcus metallilatus</name>
    <dbReference type="NCBI Taxonomy" id="1211322"/>
    <lineage>
        <taxon>Bacteria</taxon>
        <taxon>Thermotogati</taxon>
        <taxon>Deinococcota</taxon>
        <taxon>Deinococci</taxon>
        <taxon>Deinococcales</taxon>
        <taxon>Deinococcaceae</taxon>
        <taxon>Deinococcus</taxon>
    </lineage>
</organism>
<feature type="chain" id="PRO_5042550709" evidence="1">
    <location>
        <begin position="22"/>
        <end position="664"/>
    </location>
</feature>
<dbReference type="EMBL" id="VBRC01000001">
    <property type="protein sequence ID" value="TLK32325.1"/>
    <property type="molecule type" value="Genomic_DNA"/>
</dbReference>
<dbReference type="Proteomes" id="UP000536909">
    <property type="component" value="Unassembled WGS sequence"/>
</dbReference>
<evidence type="ECO:0000313" key="2">
    <source>
        <dbReference type="EMBL" id="MBB5297370.1"/>
    </source>
</evidence>
<dbReference type="InterPro" id="IPR047589">
    <property type="entry name" value="DUF11_rpt"/>
</dbReference>
<comment type="caution">
    <text evidence="3">The sequence shown here is derived from an EMBL/GenBank/DDBJ whole genome shotgun (WGS) entry which is preliminary data.</text>
</comment>